<sequence length="139" mass="15827">MDLKQQLIREEGAESCAYQDSLGYWTIGVGRLIDSRKGGGLSNEEIDMLLDNDIKRNYEAVLAALPWMEKLSDQRQAVLIEMAFQMGVSGLLQFKRTLGSIEDGQYGEAAVEMLESKWAQQTPKRAYRMALQMETDEWQ</sequence>
<comment type="catalytic activity">
    <reaction evidence="3">
        <text>Hydrolysis of (1-&gt;4)-beta-linkages between N-acetylmuramic acid and N-acetyl-D-glucosamine residues in a peptidoglycan and between N-acetyl-D-glucosamine residues in chitodextrins.</text>
        <dbReference type="EC" id="3.2.1.17"/>
    </reaction>
</comment>
<dbReference type="GO" id="GO:0042742">
    <property type="term" value="P:defense response to bacterium"/>
    <property type="evidence" value="ECO:0007669"/>
    <property type="project" value="UniProtKB-KW"/>
</dbReference>
<name>A0A6J7WND2_9CAUD</name>
<reference evidence="4" key="1">
    <citation type="submission" date="2020-05" db="EMBL/GenBank/DDBJ databases">
        <authorList>
            <person name="Chiriac C."/>
            <person name="Salcher M."/>
            <person name="Ghai R."/>
            <person name="Kavagutti S V."/>
        </authorList>
    </citation>
    <scope>NUCLEOTIDE SEQUENCE</scope>
</reference>
<dbReference type="SUPFAM" id="SSF53955">
    <property type="entry name" value="Lysozyme-like"/>
    <property type="match status" value="1"/>
</dbReference>
<dbReference type="GO" id="GO:0031640">
    <property type="term" value="P:killing of cells of another organism"/>
    <property type="evidence" value="ECO:0007669"/>
    <property type="project" value="UniProtKB-KW"/>
</dbReference>
<organism evidence="4">
    <name type="scientific">uncultured Caudovirales phage</name>
    <dbReference type="NCBI Taxonomy" id="2100421"/>
    <lineage>
        <taxon>Viruses</taxon>
        <taxon>Duplodnaviria</taxon>
        <taxon>Heunggongvirae</taxon>
        <taxon>Uroviricota</taxon>
        <taxon>Caudoviricetes</taxon>
        <taxon>Peduoviridae</taxon>
        <taxon>Maltschvirus</taxon>
        <taxon>Maltschvirus maltsch</taxon>
    </lineage>
</organism>
<dbReference type="GO" id="GO:0003796">
    <property type="term" value="F:lysozyme activity"/>
    <property type="evidence" value="ECO:0007669"/>
    <property type="project" value="UniProtKB-EC"/>
</dbReference>
<accession>A0A6J7WND2</accession>
<keyword evidence="3" id="KW-0378">Hydrolase</keyword>
<dbReference type="InterPro" id="IPR052619">
    <property type="entry name" value="Phage_lysozyme-like"/>
</dbReference>
<comment type="similarity">
    <text evidence="3">Belongs to the glycosyl hydrolase 24 family.</text>
</comment>
<gene>
    <name evidence="4" type="ORF">UFOVP195_17</name>
</gene>
<dbReference type="PANTHER" id="PTHR37406:SF1">
    <property type="entry name" value="T4-TYPE LYSOZYME 1-RELATED"/>
    <property type="match status" value="1"/>
</dbReference>
<dbReference type="GO" id="GO:0009253">
    <property type="term" value="P:peptidoglycan catabolic process"/>
    <property type="evidence" value="ECO:0007669"/>
    <property type="project" value="InterPro"/>
</dbReference>
<dbReference type="EC" id="3.2.1.17" evidence="3"/>
<dbReference type="InterPro" id="IPR002196">
    <property type="entry name" value="Glyco_hydro_24"/>
</dbReference>
<dbReference type="InterPro" id="IPR023346">
    <property type="entry name" value="Lysozyme-like_dom_sf"/>
</dbReference>
<protein>
    <recommendedName>
        <fullName evidence="3">Lysozyme</fullName>
        <ecNumber evidence="3">3.2.1.17</ecNumber>
    </recommendedName>
</protein>
<keyword evidence="3" id="KW-0326">Glycosidase</keyword>
<dbReference type="EMBL" id="LR798241">
    <property type="protein sequence ID" value="CAB5214107.1"/>
    <property type="molecule type" value="Genomic_DNA"/>
</dbReference>
<dbReference type="PANTHER" id="PTHR37406">
    <property type="entry name" value="T4-TYPE LYSOZYME 1-RELATED"/>
    <property type="match status" value="1"/>
</dbReference>
<dbReference type="GO" id="GO:0016998">
    <property type="term" value="P:cell wall macromolecule catabolic process"/>
    <property type="evidence" value="ECO:0007669"/>
    <property type="project" value="InterPro"/>
</dbReference>
<dbReference type="Gene3D" id="1.10.530.40">
    <property type="match status" value="1"/>
</dbReference>
<keyword evidence="1 3" id="KW-0929">Antimicrobial</keyword>
<evidence type="ECO:0000313" key="4">
    <source>
        <dbReference type="EMBL" id="CAB5214107.1"/>
    </source>
</evidence>
<dbReference type="Pfam" id="PF00959">
    <property type="entry name" value="Phage_lysozyme"/>
    <property type="match status" value="1"/>
</dbReference>
<evidence type="ECO:0000256" key="3">
    <source>
        <dbReference type="RuleBase" id="RU003788"/>
    </source>
</evidence>
<evidence type="ECO:0000256" key="1">
    <source>
        <dbReference type="ARBA" id="ARBA00022529"/>
    </source>
</evidence>
<proteinExistence type="inferred from homology"/>
<keyword evidence="2 3" id="KW-0081">Bacteriolytic enzyme</keyword>
<dbReference type="InterPro" id="IPR023347">
    <property type="entry name" value="Lysozyme_dom_sf"/>
</dbReference>
<evidence type="ECO:0000256" key="2">
    <source>
        <dbReference type="ARBA" id="ARBA00022638"/>
    </source>
</evidence>